<comment type="caution">
    <text evidence="1">The sequence shown here is derived from an EMBL/GenBank/DDBJ whole genome shotgun (WGS) entry which is preliminary data.</text>
</comment>
<accession>A0AAJ0GKQ4</accession>
<dbReference type="Proteomes" id="UP001273166">
    <property type="component" value="Unassembled WGS sequence"/>
</dbReference>
<reference evidence="1" key="2">
    <citation type="submission" date="2023-06" db="EMBL/GenBank/DDBJ databases">
        <authorList>
            <consortium name="Lawrence Berkeley National Laboratory"/>
            <person name="Mondo S.J."/>
            <person name="Hensen N."/>
            <person name="Bonometti L."/>
            <person name="Westerberg I."/>
            <person name="Brannstrom I.O."/>
            <person name="Guillou S."/>
            <person name="Cros-Aarteil S."/>
            <person name="Calhoun S."/>
            <person name="Haridas S."/>
            <person name="Kuo A."/>
            <person name="Pangilinan J."/>
            <person name="Riley R."/>
            <person name="Labutti K."/>
            <person name="Andreopoulos B."/>
            <person name="Lipzen A."/>
            <person name="Chen C."/>
            <person name="Yanf M."/>
            <person name="Daum C."/>
            <person name="Ng V."/>
            <person name="Clum A."/>
            <person name="Steindorff A."/>
            <person name="Ohm R."/>
            <person name="Martin F."/>
            <person name="Silar P."/>
            <person name="Natvig D."/>
            <person name="Lalanne C."/>
            <person name="Gautier V."/>
            <person name="Ament-Velasquez S.L."/>
            <person name="Kruys A."/>
            <person name="Hutchinson M.I."/>
            <person name="Powell A.J."/>
            <person name="Barry K."/>
            <person name="Miller A.N."/>
            <person name="Grigoriev I.V."/>
            <person name="Debuchy R."/>
            <person name="Gladieux P."/>
            <person name="Thoren M.H."/>
            <person name="Johannesson H."/>
        </authorList>
    </citation>
    <scope>NUCLEOTIDE SEQUENCE</scope>
    <source>
        <strain evidence="1">CBS 333.67</strain>
    </source>
</reference>
<protein>
    <submittedName>
        <fullName evidence="1">Uncharacterized protein</fullName>
    </submittedName>
</protein>
<evidence type="ECO:0000313" key="1">
    <source>
        <dbReference type="EMBL" id="KAK3301720.1"/>
    </source>
</evidence>
<evidence type="ECO:0000313" key="2">
    <source>
        <dbReference type="Proteomes" id="UP001273166"/>
    </source>
</evidence>
<keyword evidence="2" id="KW-1185">Reference proteome</keyword>
<organism evidence="1 2">
    <name type="scientific">Chaetomium strumarium</name>
    <dbReference type="NCBI Taxonomy" id="1170767"/>
    <lineage>
        <taxon>Eukaryota</taxon>
        <taxon>Fungi</taxon>
        <taxon>Dikarya</taxon>
        <taxon>Ascomycota</taxon>
        <taxon>Pezizomycotina</taxon>
        <taxon>Sordariomycetes</taxon>
        <taxon>Sordariomycetidae</taxon>
        <taxon>Sordariales</taxon>
        <taxon>Chaetomiaceae</taxon>
        <taxon>Chaetomium</taxon>
    </lineage>
</organism>
<proteinExistence type="predicted"/>
<reference evidence="1" key="1">
    <citation type="journal article" date="2023" name="Mol. Phylogenet. Evol.">
        <title>Genome-scale phylogeny and comparative genomics of the fungal order Sordariales.</title>
        <authorList>
            <person name="Hensen N."/>
            <person name="Bonometti L."/>
            <person name="Westerberg I."/>
            <person name="Brannstrom I.O."/>
            <person name="Guillou S."/>
            <person name="Cros-Aarteil S."/>
            <person name="Calhoun S."/>
            <person name="Haridas S."/>
            <person name="Kuo A."/>
            <person name="Mondo S."/>
            <person name="Pangilinan J."/>
            <person name="Riley R."/>
            <person name="LaButti K."/>
            <person name="Andreopoulos B."/>
            <person name="Lipzen A."/>
            <person name="Chen C."/>
            <person name="Yan M."/>
            <person name="Daum C."/>
            <person name="Ng V."/>
            <person name="Clum A."/>
            <person name="Steindorff A."/>
            <person name="Ohm R.A."/>
            <person name="Martin F."/>
            <person name="Silar P."/>
            <person name="Natvig D.O."/>
            <person name="Lalanne C."/>
            <person name="Gautier V."/>
            <person name="Ament-Velasquez S.L."/>
            <person name="Kruys A."/>
            <person name="Hutchinson M.I."/>
            <person name="Powell A.J."/>
            <person name="Barry K."/>
            <person name="Miller A.N."/>
            <person name="Grigoriev I.V."/>
            <person name="Debuchy R."/>
            <person name="Gladieux P."/>
            <person name="Hiltunen Thoren M."/>
            <person name="Johannesson H."/>
        </authorList>
    </citation>
    <scope>NUCLEOTIDE SEQUENCE</scope>
    <source>
        <strain evidence="1">CBS 333.67</strain>
    </source>
</reference>
<dbReference type="EMBL" id="JAUDZG010000008">
    <property type="protein sequence ID" value="KAK3301720.1"/>
    <property type="molecule type" value="Genomic_DNA"/>
</dbReference>
<name>A0AAJ0GKQ4_9PEZI</name>
<dbReference type="AlphaFoldDB" id="A0AAJ0GKQ4"/>
<gene>
    <name evidence="1" type="ORF">B0T15DRAFT_321842</name>
</gene>
<sequence>MPDGDQTIDGDYEYTDYHIFPAAGHDRLLSWRAGAGSVLIAVREGRPRRTDTEQDDVLVPQGNRVMVMQATVRLVTKSA</sequence>
<dbReference type="RefSeq" id="XP_062717500.1">
    <property type="nucleotide sequence ID" value="XM_062864060.1"/>
</dbReference>
<dbReference type="GeneID" id="87882889"/>